<dbReference type="Proteomes" id="UP000325315">
    <property type="component" value="Unassembled WGS sequence"/>
</dbReference>
<comment type="caution">
    <text evidence="1">The sequence shown here is derived from an EMBL/GenBank/DDBJ whole genome shotgun (WGS) entry which is preliminary data.</text>
</comment>
<gene>
    <name evidence="1" type="ORF">EPI10_028334</name>
</gene>
<dbReference type="EMBL" id="SMMG02000009">
    <property type="protein sequence ID" value="KAA3461786.1"/>
    <property type="molecule type" value="Genomic_DNA"/>
</dbReference>
<organism evidence="1 2">
    <name type="scientific">Gossypium australe</name>
    <dbReference type="NCBI Taxonomy" id="47621"/>
    <lineage>
        <taxon>Eukaryota</taxon>
        <taxon>Viridiplantae</taxon>
        <taxon>Streptophyta</taxon>
        <taxon>Embryophyta</taxon>
        <taxon>Tracheophyta</taxon>
        <taxon>Spermatophyta</taxon>
        <taxon>Magnoliopsida</taxon>
        <taxon>eudicotyledons</taxon>
        <taxon>Gunneridae</taxon>
        <taxon>Pentapetalae</taxon>
        <taxon>rosids</taxon>
        <taxon>malvids</taxon>
        <taxon>Malvales</taxon>
        <taxon>Malvaceae</taxon>
        <taxon>Malvoideae</taxon>
        <taxon>Gossypium</taxon>
    </lineage>
</organism>
<evidence type="ECO:0000313" key="1">
    <source>
        <dbReference type="EMBL" id="KAA3461786.1"/>
    </source>
</evidence>
<protein>
    <submittedName>
        <fullName evidence="1">Integrase</fullName>
    </submittedName>
</protein>
<dbReference type="AlphaFoldDB" id="A0A5B6UY61"/>
<proteinExistence type="predicted"/>
<dbReference type="OrthoDB" id="1002204at2759"/>
<sequence>MSTQIDLYDDGSVLDELKVRPIGQICVPRNSELTQLILNEAHNRRLTVHPGSTKMYKDL</sequence>
<reference evidence="2" key="1">
    <citation type="journal article" date="2019" name="Plant Biotechnol. J.">
        <title>Genome sequencing of the Australian wild diploid species Gossypium australe highlights disease resistance and delayed gland morphogenesis.</title>
        <authorList>
            <person name="Cai Y."/>
            <person name="Cai X."/>
            <person name="Wang Q."/>
            <person name="Wang P."/>
            <person name="Zhang Y."/>
            <person name="Cai C."/>
            <person name="Xu Y."/>
            <person name="Wang K."/>
            <person name="Zhou Z."/>
            <person name="Wang C."/>
            <person name="Geng S."/>
            <person name="Li B."/>
            <person name="Dong Q."/>
            <person name="Hou Y."/>
            <person name="Wang H."/>
            <person name="Ai P."/>
            <person name="Liu Z."/>
            <person name="Yi F."/>
            <person name="Sun M."/>
            <person name="An G."/>
            <person name="Cheng J."/>
            <person name="Zhang Y."/>
            <person name="Shi Q."/>
            <person name="Xie Y."/>
            <person name="Shi X."/>
            <person name="Chang Y."/>
            <person name="Huang F."/>
            <person name="Chen Y."/>
            <person name="Hong S."/>
            <person name="Mi L."/>
            <person name="Sun Q."/>
            <person name="Zhang L."/>
            <person name="Zhou B."/>
            <person name="Peng R."/>
            <person name="Zhang X."/>
            <person name="Liu F."/>
        </authorList>
    </citation>
    <scope>NUCLEOTIDE SEQUENCE [LARGE SCALE GENOMIC DNA]</scope>
    <source>
        <strain evidence="2">cv. PA1801</strain>
    </source>
</reference>
<keyword evidence="2" id="KW-1185">Reference proteome</keyword>
<accession>A0A5B6UY61</accession>
<evidence type="ECO:0000313" key="2">
    <source>
        <dbReference type="Proteomes" id="UP000325315"/>
    </source>
</evidence>
<name>A0A5B6UY61_9ROSI</name>